<dbReference type="InterPro" id="IPR036390">
    <property type="entry name" value="WH_DNA-bd_sf"/>
</dbReference>
<sequence length="224" mass="25775">MFKHHFFSLLRGEHPHCAHKGFFGRHGGEFFDRFGGGPGGPGFRPGRLFTSEDLQFIILALISAKPAHGYEIIKEIERRSSGVYAPSPGVIYPALTYLEEASLAVSEAEGAKKLYRITEAGAEHLAKNRQQTDEMLERLAQWGERIAHFRDQMAQEEEADERWGGSPRDQQRKEWRAMREEFHDMKRELKAALFEKRSAPMEEKQRVLEILRRAIAEIRQGKVE</sequence>
<dbReference type="PANTHER" id="PTHR43252">
    <property type="entry name" value="TRANSCRIPTIONAL REGULATOR YQJI"/>
    <property type="match status" value="1"/>
</dbReference>
<feature type="region of interest" description="Disordered" evidence="1">
    <location>
        <begin position="154"/>
        <end position="174"/>
    </location>
</feature>
<dbReference type="EMBL" id="ABVL01000035">
    <property type="protein sequence ID" value="EDY16311.1"/>
    <property type="molecule type" value="Genomic_DNA"/>
</dbReference>
<keyword evidence="4" id="KW-1185">Reference proteome</keyword>
<dbReference type="STRING" id="497964.CfE428DRAFT_6124"/>
<reference evidence="3 4" key="1">
    <citation type="journal article" date="2011" name="J. Bacteriol.">
        <title>Genome sequence of Chthoniobacter flavus Ellin428, an aerobic heterotrophic soil bacterium.</title>
        <authorList>
            <person name="Kant R."/>
            <person name="van Passel M.W."/>
            <person name="Palva A."/>
            <person name="Lucas S."/>
            <person name="Lapidus A."/>
            <person name="Glavina Del Rio T."/>
            <person name="Dalin E."/>
            <person name="Tice H."/>
            <person name="Bruce D."/>
            <person name="Goodwin L."/>
            <person name="Pitluck S."/>
            <person name="Larimer F.W."/>
            <person name="Land M.L."/>
            <person name="Hauser L."/>
            <person name="Sangwan P."/>
            <person name="de Vos W.M."/>
            <person name="Janssen P.H."/>
            <person name="Smidt H."/>
        </authorList>
    </citation>
    <scope>NUCLEOTIDE SEQUENCE [LARGE SCALE GENOMIC DNA]</scope>
    <source>
        <strain evidence="3 4">Ellin428</strain>
    </source>
</reference>
<dbReference type="InParanoid" id="B4DB33"/>
<dbReference type="Proteomes" id="UP000005824">
    <property type="component" value="Unassembled WGS sequence"/>
</dbReference>
<dbReference type="InterPro" id="IPR005149">
    <property type="entry name" value="Tscrpt_reg_PadR_N"/>
</dbReference>
<comment type="caution">
    <text evidence="3">The sequence shown here is derived from an EMBL/GenBank/DDBJ whole genome shotgun (WGS) entry which is preliminary data.</text>
</comment>
<dbReference type="PANTHER" id="PTHR43252:SF7">
    <property type="entry name" value="TRANSCRIPTIONAL REGULATOR YQJI"/>
    <property type="match status" value="1"/>
</dbReference>
<feature type="domain" description="Transcription regulator PadR N-terminal" evidence="2">
    <location>
        <begin position="58"/>
        <end position="126"/>
    </location>
</feature>
<dbReference type="AlphaFoldDB" id="B4DB33"/>
<dbReference type="SUPFAM" id="SSF46785">
    <property type="entry name" value="Winged helix' DNA-binding domain"/>
    <property type="match status" value="1"/>
</dbReference>
<dbReference type="Pfam" id="PF03551">
    <property type="entry name" value="PadR"/>
    <property type="match status" value="1"/>
</dbReference>
<evidence type="ECO:0000259" key="2">
    <source>
        <dbReference type="Pfam" id="PF03551"/>
    </source>
</evidence>
<accession>B4DB33</accession>
<evidence type="ECO:0000313" key="4">
    <source>
        <dbReference type="Proteomes" id="UP000005824"/>
    </source>
</evidence>
<protein>
    <submittedName>
        <fullName evidence="3">Transcriptional regulator, PadR-like family</fullName>
    </submittedName>
</protein>
<evidence type="ECO:0000256" key="1">
    <source>
        <dbReference type="SAM" id="MobiDB-lite"/>
    </source>
</evidence>
<gene>
    <name evidence="3" type="ORF">CfE428DRAFT_6124</name>
</gene>
<organism evidence="3 4">
    <name type="scientific">Chthoniobacter flavus Ellin428</name>
    <dbReference type="NCBI Taxonomy" id="497964"/>
    <lineage>
        <taxon>Bacteria</taxon>
        <taxon>Pseudomonadati</taxon>
        <taxon>Verrucomicrobiota</taxon>
        <taxon>Spartobacteria</taxon>
        <taxon>Chthoniobacterales</taxon>
        <taxon>Chthoniobacteraceae</taxon>
        <taxon>Chthoniobacter</taxon>
    </lineage>
</organism>
<dbReference type="Gene3D" id="1.10.10.10">
    <property type="entry name" value="Winged helix-like DNA-binding domain superfamily/Winged helix DNA-binding domain"/>
    <property type="match status" value="1"/>
</dbReference>
<evidence type="ECO:0000313" key="3">
    <source>
        <dbReference type="EMBL" id="EDY16311.1"/>
    </source>
</evidence>
<name>B4DB33_9BACT</name>
<proteinExistence type="predicted"/>
<dbReference type="InterPro" id="IPR036388">
    <property type="entry name" value="WH-like_DNA-bd_sf"/>
</dbReference>
<dbReference type="eggNOG" id="COG1695">
    <property type="taxonomic scope" value="Bacteria"/>
</dbReference>